<sequence length="285" mass="30837">MSGRTYGEISGFPVGSTFPNRAKLAASKVHRPLQGGICGGKDGAESIVVSGGYVDDDDYGDEIIYTGQGGNDPSSKRQVAHQDLTLGNAGLARNQVEGNPVRVIRGAGGDLSFSPSTGFRYDGLFRVVDHWRADGKDGFRIWRFRLVSLDNVDRAPAREETGTAPHVPAVIQRLVHSTALAVKVKQIYEYRCQICDTRLETPAGPYAEAAYVRPLGRPHNGPDSINNILCLCPNHYVLFDAGGIWIGEHLEVFDTAAGRQIGTVRMAADHGIAWGHLAYRASLHA</sequence>
<dbReference type="PANTHER" id="PTHR14140">
    <property type="entry name" value="E3 UBIQUITIN-PROTEIN LIGASE UHRF-RELATED"/>
    <property type="match status" value="1"/>
</dbReference>
<name>A0AAU7R2N9_9ACTN</name>
<dbReference type="GO" id="GO:0044027">
    <property type="term" value="P:negative regulation of gene expression via chromosomal CpG island methylation"/>
    <property type="evidence" value="ECO:0007669"/>
    <property type="project" value="TreeGrafter"/>
</dbReference>
<dbReference type="RefSeq" id="WP_349878829.1">
    <property type="nucleotide sequence ID" value="NZ_CP157974.1"/>
</dbReference>
<dbReference type="GO" id="GO:0061630">
    <property type="term" value="F:ubiquitin protein ligase activity"/>
    <property type="evidence" value="ECO:0007669"/>
    <property type="project" value="TreeGrafter"/>
</dbReference>
<dbReference type="SMART" id="SM00466">
    <property type="entry name" value="SRA"/>
    <property type="match status" value="1"/>
</dbReference>
<dbReference type="Pfam" id="PF02182">
    <property type="entry name" value="SAD_SRA"/>
    <property type="match status" value="1"/>
</dbReference>
<dbReference type="PANTHER" id="PTHR14140:SF27">
    <property type="entry name" value="OS04G0289800 PROTEIN"/>
    <property type="match status" value="1"/>
</dbReference>
<dbReference type="Pfam" id="PF13391">
    <property type="entry name" value="HNH_2"/>
    <property type="match status" value="1"/>
</dbReference>
<dbReference type="PROSITE" id="PS51015">
    <property type="entry name" value="YDG"/>
    <property type="match status" value="1"/>
</dbReference>
<reference evidence="2" key="1">
    <citation type="submission" date="2024-06" db="EMBL/GenBank/DDBJ databases">
        <title>Micromonospora sp. strain HUAS YX12 genome sequences.</title>
        <authorList>
            <person name="Mo P."/>
        </authorList>
    </citation>
    <scope>NUCLEOTIDE SEQUENCE</scope>
    <source>
        <strain evidence="2">HUAS YX12</strain>
    </source>
</reference>
<feature type="domain" description="YDG" evidence="1">
    <location>
        <begin position="7"/>
        <end position="148"/>
    </location>
</feature>
<dbReference type="Gene3D" id="2.30.280.10">
    <property type="entry name" value="SRA-YDG"/>
    <property type="match status" value="1"/>
</dbReference>
<dbReference type="InterPro" id="IPR045134">
    <property type="entry name" value="UHRF1/2-like"/>
</dbReference>
<proteinExistence type="predicted"/>
<dbReference type="GO" id="GO:0016567">
    <property type="term" value="P:protein ubiquitination"/>
    <property type="evidence" value="ECO:0007669"/>
    <property type="project" value="TreeGrafter"/>
</dbReference>
<organism evidence="2">
    <name type="scientific">Micromonospora sp. HUAS YX12</name>
    <dbReference type="NCBI Taxonomy" id="3156396"/>
    <lineage>
        <taxon>Bacteria</taxon>
        <taxon>Bacillati</taxon>
        <taxon>Actinomycetota</taxon>
        <taxon>Actinomycetes</taxon>
        <taxon>Micromonosporales</taxon>
        <taxon>Micromonosporaceae</taxon>
        <taxon>Micromonospora</taxon>
    </lineage>
</organism>
<protein>
    <submittedName>
        <fullName evidence="2">YDG/SRA domain-containing protein</fullName>
    </submittedName>
</protein>
<dbReference type="InterPro" id="IPR015947">
    <property type="entry name" value="PUA-like_sf"/>
</dbReference>
<dbReference type="EMBL" id="CP157974">
    <property type="protein sequence ID" value="XBT82394.1"/>
    <property type="molecule type" value="Genomic_DNA"/>
</dbReference>
<accession>A0AAU7R2N9</accession>
<evidence type="ECO:0000313" key="2">
    <source>
        <dbReference type="EMBL" id="XBT82394.1"/>
    </source>
</evidence>
<dbReference type="InterPro" id="IPR003105">
    <property type="entry name" value="SRA_YDG"/>
</dbReference>
<evidence type="ECO:0000259" key="1">
    <source>
        <dbReference type="PROSITE" id="PS51015"/>
    </source>
</evidence>
<dbReference type="InterPro" id="IPR003615">
    <property type="entry name" value="HNH_nuc"/>
</dbReference>
<dbReference type="InterPro" id="IPR036987">
    <property type="entry name" value="SRA-YDG_sf"/>
</dbReference>
<dbReference type="SUPFAM" id="SSF88697">
    <property type="entry name" value="PUA domain-like"/>
    <property type="match status" value="1"/>
</dbReference>
<gene>
    <name evidence="2" type="ORF">ABIH81_02495</name>
</gene>
<dbReference type="AlphaFoldDB" id="A0AAU7R2N9"/>